<dbReference type="Gene3D" id="3.40.50.720">
    <property type="entry name" value="NAD(P)-binding Rossmann-like Domain"/>
    <property type="match status" value="1"/>
</dbReference>
<dbReference type="EMBL" id="JMQI01000083">
    <property type="protein sequence ID" value="KDN16290.1"/>
    <property type="molecule type" value="Genomic_DNA"/>
</dbReference>
<evidence type="ECO:0000313" key="3">
    <source>
        <dbReference type="Proteomes" id="UP000027345"/>
    </source>
</evidence>
<dbReference type="AlphaFoldDB" id="A0A066TN80"/>
<proteinExistence type="predicted"/>
<dbReference type="OrthoDB" id="3191258at2"/>
<evidence type="ECO:0000259" key="1">
    <source>
        <dbReference type="Pfam" id="PF13460"/>
    </source>
</evidence>
<dbReference type="Pfam" id="PF13460">
    <property type="entry name" value="NAD_binding_10"/>
    <property type="match status" value="1"/>
</dbReference>
<dbReference type="PANTHER" id="PTHR43355">
    <property type="entry name" value="FLAVIN REDUCTASE (NADPH)"/>
    <property type="match status" value="1"/>
</dbReference>
<dbReference type="STRING" id="287986.DV20_42800"/>
<dbReference type="GO" id="GO:0016646">
    <property type="term" value="F:oxidoreductase activity, acting on the CH-NH group of donors, NAD or NADP as acceptor"/>
    <property type="evidence" value="ECO:0007669"/>
    <property type="project" value="TreeGrafter"/>
</dbReference>
<reference evidence="2 3" key="1">
    <citation type="submission" date="2014-05" db="EMBL/GenBank/DDBJ databases">
        <title>Draft genome sequence of Amycolatopsis rifamycinica DSM 46095.</title>
        <authorList>
            <person name="Lal R."/>
            <person name="Saxena A."/>
            <person name="Kumari R."/>
            <person name="Mukherjee U."/>
            <person name="Singh P."/>
            <person name="Sangwan N."/>
            <person name="Mahato N.K."/>
        </authorList>
    </citation>
    <scope>NUCLEOTIDE SEQUENCE [LARGE SCALE GENOMIC DNA]</scope>
    <source>
        <strain evidence="2 3">DSM 46095</strain>
    </source>
</reference>
<dbReference type="InterPro" id="IPR051606">
    <property type="entry name" value="Polyketide_Oxido-like"/>
</dbReference>
<dbReference type="InterPro" id="IPR036291">
    <property type="entry name" value="NAD(P)-bd_dom_sf"/>
</dbReference>
<keyword evidence="3" id="KW-1185">Reference proteome</keyword>
<dbReference type="RefSeq" id="WP_043789460.1">
    <property type="nucleotide sequence ID" value="NZ_JMQI01000083.1"/>
</dbReference>
<dbReference type="PANTHER" id="PTHR43355:SF2">
    <property type="entry name" value="FLAVIN REDUCTASE (NADPH)"/>
    <property type="match status" value="1"/>
</dbReference>
<accession>A0A066TN80</accession>
<feature type="domain" description="NAD(P)-binding" evidence="1">
    <location>
        <begin position="8"/>
        <end position="155"/>
    </location>
</feature>
<dbReference type="InterPro" id="IPR016040">
    <property type="entry name" value="NAD(P)-bd_dom"/>
</dbReference>
<name>A0A066TN80_9PSEU</name>
<gene>
    <name evidence="2" type="ORF">DV20_42800</name>
</gene>
<protein>
    <submittedName>
        <fullName evidence="2">NAD-dependent epimerase</fullName>
    </submittedName>
</protein>
<evidence type="ECO:0000313" key="2">
    <source>
        <dbReference type="EMBL" id="KDN16290.1"/>
    </source>
</evidence>
<sequence length="213" mass="22838">MAKLVIFGATGYAGGRIGAEALRRGHEVVGVARHAGSVPEGVDERQGSLHDEEFVAGLAKDADVFVVATPAREIDGEKLIDAVPALARIASENGVRLSFVGGAASLRVAEGGPRLFDTPEFPAEYKEEAGNHAEVLGLLREQPENLDWFYVSPAAEFGAWTPGERTGEFRIGGDILLTDENGKSHIGGDDFAIAYVDEIEQPKHHRARFTVAY</sequence>
<dbReference type="SUPFAM" id="SSF51735">
    <property type="entry name" value="NAD(P)-binding Rossmann-fold domains"/>
    <property type="match status" value="1"/>
</dbReference>
<comment type="caution">
    <text evidence="2">The sequence shown here is derived from an EMBL/GenBank/DDBJ whole genome shotgun (WGS) entry which is preliminary data.</text>
</comment>
<organism evidence="2 3">
    <name type="scientific">Amycolatopsis rifamycinica</name>
    <dbReference type="NCBI Taxonomy" id="287986"/>
    <lineage>
        <taxon>Bacteria</taxon>
        <taxon>Bacillati</taxon>
        <taxon>Actinomycetota</taxon>
        <taxon>Actinomycetes</taxon>
        <taxon>Pseudonocardiales</taxon>
        <taxon>Pseudonocardiaceae</taxon>
        <taxon>Amycolatopsis</taxon>
    </lineage>
</organism>
<dbReference type="eggNOG" id="COG2910">
    <property type="taxonomic scope" value="Bacteria"/>
</dbReference>
<dbReference type="Proteomes" id="UP000027345">
    <property type="component" value="Unassembled WGS sequence"/>
</dbReference>